<accession>A0A5J6QSE8</accession>
<dbReference type="RefSeq" id="WP_151134509.1">
    <property type="nucleotide sequence ID" value="NZ_CP043311.1"/>
</dbReference>
<organism evidence="2 3">
    <name type="scientific">Metapseudomonas lalkuanensis</name>
    <dbReference type="NCBI Taxonomy" id="2604832"/>
    <lineage>
        <taxon>Bacteria</taxon>
        <taxon>Pseudomonadati</taxon>
        <taxon>Pseudomonadota</taxon>
        <taxon>Gammaproteobacteria</taxon>
        <taxon>Pseudomonadales</taxon>
        <taxon>Pseudomonadaceae</taxon>
        <taxon>Metapseudomonas</taxon>
    </lineage>
</organism>
<gene>
    <name evidence="2" type="ORF">FXN65_16795</name>
</gene>
<dbReference type="EMBL" id="CP043311">
    <property type="protein sequence ID" value="QEY63636.1"/>
    <property type="molecule type" value="Genomic_DNA"/>
</dbReference>
<keyword evidence="1" id="KW-0812">Transmembrane</keyword>
<keyword evidence="1" id="KW-0472">Membrane</keyword>
<reference evidence="2 3" key="1">
    <citation type="submission" date="2019-08" db="EMBL/GenBank/DDBJ databases">
        <title>Whole-genome Sequencing of e-waste polymer degrading bacterium Pseudomonas sp. strain PE08.</title>
        <authorList>
            <person name="Kirdat K."/>
            <person name="Debbarma P."/>
            <person name="Narawade N."/>
            <person name="Suyal D."/>
            <person name="Thorat V."/>
            <person name="Shouche Y."/>
            <person name="Goel R."/>
            <person name="Yadav A."/>
        </authorList>
    </citation>
    <scope>NUCLEOTIDE SEQUENCE [LARGE SCALE GENOMIC DNA]</scope>
    <source>
        <strain evidence="2 3">PE08</strain>
    </source>
</reference>
<evidence type="ECO:0000256" key="1">
    <source>
        <dbReference type="SAM" id="Phobius"/>
    </source>
</evidence>
<proteinExistence type="predicted"/>
<protein>
    <recommendedName>
        <fullName evidence="4">DNA repair protein</fullName>
    </recommendedName>
</protein>
<evidence type="ECO:0000313" key="2">
    <source>
        <dbReference type="EMBL" id="QEY63636.1"/>
    </source>
</evidence>
<keyword evidence="1" id="KW-1133">Transmembrane helix</keyword>
<dbReference type="KEGG" id="plal:FXN65_16795"/>
<evidence type="ECO:0008006" key="4">
    <source>
        <dbReference type="Google" id="ProtNLM"/>
    </source>
</evidence>
<dbReference type="AlphaFoldDB" id="A0A5J6QSE8"/>
<sequence length="256" mass="28802">MSPLVITLLIVVGIVILIVIGYVNHMVENSKLEKARLKADLSDRIRRCADLSETLPGQMVSPALKLLLTRLQLQLGERLLQVDKNDNALKTRLGQLRPLVGQGESIPVNNPPQKIASEAKAKEIRFQLESLHGQITRAAQDGLLPANEAKSWVKEIRDMLVQLHVEFFTNLGLQALQENQPRQARLAFERGVQYLQKQPDPAHYQNQLQQLKAQLARANAMVLENAQPSADEPSELTEGLKSLEDEDTWKKKNIYD</sequence>
<name>A0A5J6QSE8_9GAMM</name>
<feature type="transmembrane region" description="Helical" evidence="1">
    <location>
        <begin position="6"/>
        <end position="27"/>
    </location>
</feature>
<keyword evidence="3" id="KW-1185">Reference proteome</keyword>
<dbReference type="Proteomes" id="UP000327179">
    <property type="component" value="Chromosome"/>
</dbReference>
<evidence type="ECO:0000313" key="3">
    <source>
        <dbReference type="Proteomes" id="UP000327179"/>
    </source>
</evidence>